<dbReference type="EC" id="2.3.2.27" evidence="3"/>
<protein>
    <recommendedName>
        <fullName evidence="3">RING-type E3 ubiquitin transferase</fullName>
        <ecNumber evidence="3">2.3.2.27</ecNumber>
    </recommendedName>
</protein>
<keyword evidence="10 13" id="KW-1133">Transmembrane helix</keyword>
<feature type="transmembrane region" description="Helical" evidence="13">
    <location>
        <begin position="20"/>
        <end position="45"/>
    </location>
</feature>
<comment type="catalytic activity">
    <reaction evidence="1">
        <text>S-ubiquitinyl-[E2 ubiquitin-conjugating enzyme]-L-cysteine + [acceptor protein]-L-lysine = [E2 ubiquitin-conjugating enzyme]-L-cysteine + N(6)-ubiquitinyl-[acceptor protein]-L-lysine.</text>
        <dbReference type="EC" id="2.3.2.27"/>
    </reaction>
</comment>
<proteinExistence type="predicted"/>
<dbReference type="Gene3D" id="3.30.40.10">
    <property type="entry name" value="Zinc/RING finger domain, C3HC4 (zinc finger)"/>
    <property type="match status" value="1"/>
</dbReference>
<name>A0A078B6X1_STYLE</name>
<dbReference type="PROSITE" id="PS50089">
    <property type="entry name" value="ZF_RING_2"/>
    <property type="match status" value="1"/>
</dbReference>
<dbReference type="InterPro" id="IPR013083">
    <property type="entry name" value="Znf_RING/FYVE/PHD"/>
</dbReference>
<gene>
    <name evidence="15" type="primary">Contig8236.g8780</name>
    <name evidence="15" type="ORF">STYLEM_18175</name>
</gene>
<dbReference type="SUPFAM" id="SSF57850">
    <property type="entry name" value="RING/U-box"/>
    <property type="match status" value="1"/>
</dbReference>
<dbReference type="InParanoid" id="A0A078B6X1"/>
<dbReference type="GO" id="GO:0061630">
    <property type="term" value="F:ubiquitin protein ligase activity"/>
    <property type="evidence" value="ECO:0007669"/>
    <property type="project" value="UniProtKB-EC"/>
</dbReference>
<evidence type="ECO:0000256" key="4">
    <source>
        <dbReference type="ARBA" id="ARBA00022679"/>
    </source>
</evidence>
<keyword evidence="4" id="KW-0808">Transferase</keyword>
<dbReference type="PANTHER" id="PTHR45977:SF4">
    <property type="entry name" value="RING-TYPE DOMAIN-CONTAINING PROTEIN"/>
    <property type="match status" value="1"/>
</dbReference>
<keyword evidence="16" id="KW-1185">Reference proteome</keyword>
<keyword evidence="5 13" id="KW-0812">Transmembrane</keyword>
<dbReference type="AlphaFoldDB" id="A0A078B6X1"/>
<dbReference type="InterPro" id="IPR001841">
    <property type="entry name" value="Znf_RING"/>
</dbReference>
<dbReference type="Proteomes" id="UP000039865">
    <property type="component" value="Unassembled WGS sequence"/>
</dbReference>
<dbReference type="GO" id="GO:0016020">
    <property type="term" value="C:membrane"/>
    <property type="evidence" value="ECO:0007669"/>
    <property type="project" value="UniProtKB-SubCell"/>
</dbReference>
<evidence type="ECO:0000256" key="6">
    <source>
        <dbReference type="ARBA" id="ARBA00022723"/>
    </source>
</evidence>
<dbReference type="CDD" id="cd16454">
    <property type="entry name" value="RING-H2_PA-TM-RING"/>
    <property type="match status" value="1"/>
</dbReference>
<dbReference type="OrthoDB" id="446382at2759"/>
<evidence type="ECO:0000256" key="2">
    <source>
        <dbReference type="ARBA" id="ARBA00004141"/>
    </source>
</evidence>
<evidence type="ECO:0000256" key="5">
    <source>
        <dbReference type="ARBA" id="ARBA00022692"/>
    </source>
</evidence>
<feature type="transmembrane region" description="Helical" evidence="13">
    <location>
        <begin position="149"/>
        <end position="175"/>
    </location>
</feature>
<evidence type="ECO:0000256" key="13">
    <source>
        <dbReference type="SAM" id="Phobius"/>
    </source>
</evidence>
<evidence type="ECO:0000256" key="1">
    <source>
        <dbReference type="ARBA" id="ARBA00000900"/>
    </source>
</evidence>
<dbReference type="SMART" id="SM00184">
    <property type="entry name" value="RING"/>
    <property type="match status" value="1"/>
</dbReference>
<feature type="transmembrane region" description="Helical" evidence="13">
    <location>
        <begin position="57"/>
        <end position="82"/>
    </location>
</feature>
<evidence type="ECO:0000256" key="12">
    <source>
        <dbReference type="PROSITE-ProRule" id="PRU00175"/>
    </source>
</evidence>
<evidence type="ECO:0000259" key="14">
    <source>
        <dbReference type="PROSITE" id="PS50089"/>
    </source>
</evidence>
<organism evidence="15 16">
    <name type="scientific">Stylonychia lemnae</name>
    <name type="common">Ciliate</name>
    <dbReference type="NCBI Taxonomy" id="5949"/>
    <lineage>
        <taxon>Eukaryota</taxon>
        <taxon>Sar</taxon>
        <taxon>Alveolata</taxon>
        <taxon>Ciliophora</taxon>
        <taxon>Intramacronucleata</taxon>
        <taxon>Spirotrichea</taxon>
        <taxon>Stichotrichia</taxon>
        <taxon>Sporadotrichida</taxon>
        <taxon>Oxytrichidae</taxon>
        <taxon>Stylonychinae</taxon>
        <taxon>Stylonychia</taxon>
    </lineage>
</organism>
<evidence type="ECO:0000256" key="10">
    <source>
        <dbReference type="ARBA" id="ARBA00022989"/>
    </source>
</evidence>
<dbReference type="EMBL" id="CCKQ01017171">
    <property type="protein sequence ID" value="CDW89047.1"/>
    <property type="molecule type" value="Genomic_DNA"/>
</dbReference>
<evidence type="ECO:0000313" key="16">
    <source>
        <dbReference type="Proteomes" id="UP000039865"/>
    </source>
</evidence>
<evidence type="ECO:0000256" key="11">
    <source>
        <dbReference type="ARBA" id="ARBA00023136"/>
    </source>
</evidence>
<dbReference type="Pfam" id="PF13639">
    <property type="entry name" value="zf-RING_2"/>
    <property type="match status" value="1"/>
</dbReference>
<dbReference type="GO" id="GO:0008270">
    <property type="term" value="F:zinc ion binding"/>
    <property type="evidence" value="ECO:0007669"/>
    <property type="project" value="UniProtKB-KW"/>
</dbReference>
<evidence type="ECO:0000313" key="15">
    <source>
        <dbReference type="EMBL" id="CDW89047.1"/>
    </source>
</evidence>
<evidence type="ECO:0000256" key="9">
    <source>
        <dbReference type="ARBA" id="ARBA00022833"/>
    </source>
</evidence>
<keyword evidence="11 13" id="KW-0472">Membrane</keyword>
<feature type="transmembrane region" description="Helical" evidence="13">
    <location>
        <begin position="110"/>
        <end position="129"/>
    </location>
</feature>
<sequence>MPTEQKKKKKIETIRVDFNILVFISTTYITAYFILTCFLTLVLSGASTYTYQCNKHIVAWFEISAIFYLISFIACMVIFLFIRRGGLSGENINMGRCELLFFVYKPNWPYILLGMIDLTHLGLTIWGSIEFFTDLYSLIQCYIELPILTNFMFIVVVIGYLYTVRMLVMVFHFKFGVRILRYMRRNLRYFKKFDRELKEQFPIYKFEDYMQQMNNQDSDQPHSDNEEIRIEIQSVQSGISKVPKEDDVCPICCDQYQNEQEVVVMPCNIKHIYHPQCIQEWLLKNTQCPLCKQTVFLGLAVLEQASLQQQQQQQQRL</sequence>
<dbReference type="GO" id="GO:0016567">
    <property type="term" value="P:protein ubiquitination"/>
    <property type="evidence" value="ECO:0007669"/>
    <property type="project" value="TreeGrafter"/>
</dbReference>
<dbReference type="PANTHER" id="PTHR45977">
    <property type="entry name" value="TARGET OF ERK KINASE MPK-1"/>
    <property type="match status" value="1"/>
</dbReference>
<reference evidence="15 16" key="1">
    <citation type="submission" date="2014-06" db="EMBL/GenBank/DDBJ databases">
        <authorList>
            <person name="Swart Estienne"/>
        </authorList>
    </citation>
    <scope>NUCLEOTIDE SEQUENCE [LARGE SCALE GENOMIC DNA]</scope>
    <source>
        <strain evidence="15 16">130c</strain>
    </source>
</reference>
<feature type="domain" description="RING-type" evidence="14">
    <location>
        <begin position="249"/>
        <end position="292"/>
    </location>
</feature>
<evidence type="ECO:0000256" key="3">
    <source>
        <dbReference type="ARBA" id="ARBA00012483"/>
    </source>
</evidence>
<comment type="subcellular location">
    <subcellularLocation>
        <location evidence="2">Membrane</location>
        <topology evidence="2">Multi-pass membrane protein</topology>
    </subcellularLocation>
</comment>
<dbReference type="GO" id="GO:0006511">
    <property type="term" value="P:ubiquitin-dependent protein catabolic process"/>
    <property type="evidence" value="ECO:0007669"/>
    <property type="project" value="TreeGrafter"/>
</dbReference>
<dbReference type="OMA" id="WFEISAI"/>
<evidence type="ECO:0000256" key="7">
    <source>
        <dbReference type="ARBA" id="ARBA00022771"/>
    </source>
</evidence>
<keyword evidence="6" id="KW-0479">Metal-binding</keyword>
<keyword evidence="7 12" id="KW-0863">Zinc-finger</keyword>
<accession>A0A078B6X1</accession>
<keyword evidence="8" id="KW-0833">Ubl conjugation pathway</keyword>
<evidence type="ECO:0000256" key="8">
    <source>
        <dbReference type="ARBA" id="ARBA00022786"/>
    </source>
</evidence>
<keyword evidence="9" id="KW-0862">Zinc</keyword>